<dbReference type="Pfam" id="PF00485">
    <property type="entry name" value="PRK"/>
    <property type="match status" value="1"/>
</dbReference>
<dbReference type="GO" id="GO:0005524">
    <property type="term" value="F:ATP binding"/>
    <property type="evidence" value="ECO:0007669"/>
    <property type="project" value="InterPro"/>
</dbReference>
<keyword evidence="3" id="KW-1185">Reference proteome</keyword>
<dbReference type="PANTHER" id="PTHR10285">
    <property type="entry name" value="URIDINE KINASE"/>
    <property type="match status" value="1"/>
</dbReference>
<organism evidence="2 3">
    <name type="scientific">Meira miltonrushii</name>
    <dbReference type="NCBI Taxonomy" id="1280837"/>
    <lineage>
        <taxon>Eukaryota</taxon>
        <taxon>Fungi</taxon>
        <taxon>Dikarya</taxon>
        <taxon>Basidiomycota</taxon>
        <taxon>Ustilaginomycotina</taxon>
        <taxon>Exobasidiomycetes</taxon>
        <taxon>Exobasidiales</taxon>
        <taxon>Brachybasidiaceae</taxon>
        <taxon>Meira</taxon>
    </lineage>
</organism>
<dbReference type="FunCoup" id="A0A316VG42">
    <property type="interactions" value="194"/>
</dbReference>
<dbReference type="GeneID" id="37023305"/>
<dbReference type="RefSeq" id="XP_025356798.1">
    <property type="nucleotide sequence ID" value="XM_025501524.1"/>
</dbReference>
<dbReference type="STRING" id="1280837.A0A316VG42"/>
<dbReference type="AlphaFoldDB" id="A0A316VG42"/>
<dbReference type="OrthoDB" id="6362633at2759"/>
<sequence length="229" mass="25531">MQTIVDDLAQSLIRVSNKKDKRVLVGLCGTPGSGKSQLAKHVVERINAVHNDQQIAVVVGMDGWHLTRAQLAQMPDPQLAKDKRGAAWTFDDQAFAAFVEDLHNSDSSKTIFAPSFSHTKKDPSPNDIAVHPSHRIVIIEGLYANVDEGAWSKAAALYDERWVIECPEPLARARLIERHVVTGVAQSKEEAEWRADNNDLPNGRYLLSHVKQPAKRILSTDDKDWRGEE</sequence>
<name>A0A316VG42_9BASI</name>
<evidence type="ECO:0000313" key="2">
    <source>
        <dbReference type="EMBL" id="PWN36496.1"/>
    </source>
</evidence>
<accession>A0A316VG42</accession>
<dbReference type="InParanoid" id="A0A316VG42"/>
<keyword evidence="2" id="KW-0378">Hydrolase</keyword>
<dbReference type="InterPro" id="IPR027417">
    <property type="entry name" value="P-loop_NTPase"/>
</dbReference>
<dbReference type="Proteomes" id="UP000245771">
    <property type="component" value="Unassembled WGS sequence"/>
</dbReference>
<dbReference type="GO" id="GO:0016787">
    <property type="term" value="F:hydrolase activity"/>
    <property type="evidence" value="ECO:0007669"/>
    <property type="project" value="UniProtKB-KW"/>
</dbReference>
<evidence type="ECO:0000313" key="3">
    <source>
        <dbReference type="Proteomes" id="UP000245771"/>
    </source>
</evidence>
<dbReference type="Gene3D" id="3.40.50.300">
    <property type="entry name" value="P-loop containing nucleotide triphosphate hydrolases"/>
    <property type="match status" value="2"/>
</dbReference>
<dbReference type="GO" id="GO:0016301">
    <property type="term" value="F:kinase activity"/>
    <property type="evidence" value="ECO:0007669"/>
    <property type="project" value="InterPro"/>
</dbReference>
<dbReference type="EMBL" id="KZ819602">
    <property type="protein sequence ID" value="PWN36496.1"/>
    <property type="molecule type" value="Genomic_DNA"/>
</dbReference>
<dbReference type="SUPFAM" id="SSF52540">
    <property type="entry name" value="P-loop containing nucleoside triphosphate hydrolases"/>
    <property type="match status" value="1"/>
</dbReference>
<evidence type="ECO:0000259" key="1">
    <source>
        <dbReference type="Pfam" id="PF00485"/>
    </source>
</evidence>
<dbReference type="InterPro" id="IPR006083">
    <property type="entry name" value="PRK/URK"/>
</dbReference>
<protein>
    <submittedName>
        <fullName evidence="2">P-loop containing nucleoside triphosphate hydrolase protein</fullName>
    </submittedName>
</protein>
<feature type="domain" description="Phosphoribulokinase/uridine kinase" evidence="1">
    <location>
        <begin position="25"/>
        <end position="149"/>
    </location>
</feature>
<gene>
    <name evidence="2" type="ORF">FA14DRAFT_186709</name>
</gene>
<reference evidence="2 3" key="1">
    <citation type="journal article" date="2018" name="Mol. Biol. Evol.">
        <title>Broad Genomic Sampling Reveals a Smut Pathogenic Ancestry of the Fungal Clade Ustilaginomycotina.</title>
        <authorList>
            <person name="Kijpornyongpan T."/>
            <person name="Mondo S.J."/>
            <person name="Barry K."/>
            <person name="Sandor L."/>
            <person name="Lee J."/>
            <person name="Lipzen A."/>
            <person name="Pangilinan J."/>
            <person name="LaButti K."/>
            <person name="Hainaut M."/>
            <person name="Henrissat B."/>
            <person name="Grigoriev I.V."/>
            <person name="Spatafora J.W."/>
            <person name="Aime M.C."/>
        </authorList>
    </citation>
    <scope>NUCLEOTIDE SEQUENCE [LARGE SCALE GENOMIC DNA]</scope>
    <source>
        <strain evidence="2 3">MCA 3882</strain>
    </source>
</reference>
<proteinExistence type="predicted"/>